<comment type="caution">
    <text evidence="2">The sequence shown here is derived from an EMBL/GenBank/DDBJ whole genome shotgun (WGS) entry which is preliminary data.</text>
</comment>
<evidence type="ECO:0000313" key="2">
    <source>
        <dbReference type="EMBL" id="GGN08349.1"/>
    </source>
</evidence>
<dbReference type="Proteomes" id="UP000608850">
    <property type="component" value="Unassembled WGS sequence"/>
</dbReference>
<gene>
    <name evidence="2" type="ORF">GCM10009021_04710</name>
</gene>
<dbReference type="InterPro" id="IPR036490">
    <property type="entry name" value="ThsB_TIR-like_sf"/>
</dbReference>
<dbReference type="OrthoDB" id="335259at2157"/>
<dbReference type="Pfam" id="PF08937">
    <property type="entry name" value="ThsB_TIR"/>
    <property type="match status" value="1"/>
</dbReference>
<reference evidence="2 3" key="1">
    <citation type="journal article" date="2019" name="Int. J. Syst. Evol. Microbiol.">
        <title>The Global Catalogue of Microorganisms (GCM) 10K type strain sequencing project: providing services to taxonomists for standard genome sequencing and annotation.</title>
        <authorList>
            <consortium name="The Broad Institute Genomics Platform"/>
            <consortium name="The Broad Institute Genome Sequencing Center for Infectious Disease"/>
            <person name="Wu L."/>
            <person name="Ma J."/>
        </authorList>
    </citation>
    <scope>NUCLEOTIDE SEQUENCE [LARGE SCALE GENOMIC DNA]</scope>
    <source>
        <strain evidence="2 3">JCM 16331</strain>
    </source>
</reference>
<dbReference type="InterPro" id="IPR015032">
    <property type="entry name" value="ThsB__TIR-like_domain"/>
</dbReference>
<dbReference type="Gene3D" id="3.40.50.9200">
    <property type="entry name" value="Hypothetical protein MTH538"/>
    <property type="match status" value="1"/>
</dbReference>
<dbReference type="SUPFAM" id="SSF52206">
    <property type="entry name" value="Hypothetical protein MTH538"/>
    <property type="match status" value="1"/>
</dbReference>
<evidence type="ECO:0000313" key="3">
    <source>
        <dbReference type="Proteomes" id="UP000608850"/>
    </source>
</evidence>
<accession>A0A830G8E9</accession>
<organism evidence="2 3">
    <name type="scientific">Halarchaeum nitratireducens</name>
    <dbReference type="NCBI Taxonomy" id="489913"/>
    <lineage>
        <taxon>Archaea</taxon>
        <taxon>Methanobacteriati</taxon>
        <taxon>Methanobacteriota</taxon>
        <taxon>Stenosarchaea group</taxon>
        <taxon>Halobacteria</taxon>
        <taxon>Halobacteriales</taxon>
        <taxon>Halobacteriaceae</taxon>
    </lineage>
</organism>
<evidence type="ECO:0000259" key="1">
    <source>
        <dbReference type="Pfam" id="PF08937"/>
    </source>
</evidence>
<name>A0A830G8E9_9EURY</name>
<dbReference type="AlphaFoldDB" id="A0A830G8E9"/>
<dbReference type="RefSeq" id="WP_188876895.1">
    <property type="nucleotide sequence ID" value="NZ_BMOQ01000001.1"/>
</dbReference>
<protein>
    <recommendedName>
        <fullName evidence="1">Thoeris protein ThsB TIR-like domain-containing protein</fullName>
    </recommendedName>
</protein>
<sequence>MSDDSLNIETITLSSDDRRTEYRLFVSHSWDYSDEYENLIELLEEANHFEYTNYSIPEEDEIDADTDEELEEALRKGQIKPASVVIALAGLYSSYSDWIGREIRIAEEEDKAILGVEPWGSDSTSNYVERHADQMVGWNTDSIVDAIRDLSP</sequence>
<feature type="domain" description="Thoeris protein ThsB TIR-like" evidence="1">
    <location>
        <begin position="25"/>
        <end position="121"/>
    </location>
</feature>
<proteinExistence type="predicted"/>
<keyword evidence="3" id="KW-1185">Reference proteome</keyword>
<dbReference type="EMBL" id="BMOQ01000001">
    <property type="protein sequence ID" value="GGN08349.1"/>
    <property type="molecule type" value="Genomic_DNA"/>
</dbReference>